<evidence type="ECO:0000256" key="6">
    <source>
        <dbReference type="SAM" id="MobiDB-lite"/>
    </source>
</evidence>
<evidence type="ECO:0000256" key="2">
    <source>
        <dbReference type="ARBA" id="ARBA00022814"/>
    </source>
</evidence>
<dbReference type="Pfam" id="PF01029">
    <property type="entry name" value="NusB"/>
    <property type="match status" value="1"/>
</dbReference>
<dbReference type="Proteomes" id="UP001279734">
    <property type="component" value="Unassembled WGS sequence"/>
</dbReference>
<dbReference type="GO" id="GO:0006353">
    <property type="term" value="P:DNA-templated transcription termination"/>
    <property type="evidence" value="ECO:0007669"/>
    <property type="project" value="InterPro"/>
</dbReference>
<evidence type="ECO:0000313" key="9">
    <source>
        <dbReference type="Proteomes" id="UP001279734"/>
    </source>
</evidence>
<feature type="region of interest" description="Disordered" evidence="6">
    <location>
        <begin position="122"/>
        <end position="144"/>
    </location>
</feature>
<comment type="similarity">
    <text evidence="1">Belongs to the NusB family.</text>
</comment>
<evidence type="ECO:0000256" key="1">
    <source>
        <dbReference type="ARBA" id="ARBA00005952"/>
    </source>
</evidence>
<organism evidence="8 9">
    <name type="scientific">Nepenthes gracilis</name>
    <name type="common">Slender pitcher plant</name>
    <dbReference type="NCBI Taxonomy" id="150966"/>
    <lineage>
        <taxon>Eukaryota</taxon>
        <taxon>Viridiplantae</taxon>
        <taxon>Streptophyta</taxon>
        <taxon>Embryophyta</taxon>
        <taxon>Tracheophyta</taxon>
        <taxon>Spermatophyta</taxon>
        <taxon>Magnoliopsida</taxon>
        <taxon>eudicotyledons</taxon>
        <taxon>Gunneridae</taxon>
        <taxon>Pentapetalae</taxon>
        <taxon>Caryophyllales</taxon>
        <taxon>Nepenthaceae</taxon>
        <taxon>Nepenthes</taxon>
    </lineage>
</organism>
<dbReference type="InterPro" id="IPR035926">
    <property type="entry name" value="NusB-like_sf"/>
</dbReference>
<keyword evidence="5" id="KW-0804">Transcription</keyword>
<dbReference type="InterPro" id="IPR006027">
    <property type="entry name" value="NusB_RsmB_TIM44"/>
</dbReference>
<dbReference type="GO" id="GO:0003723">
    <property type="term" value="F:RNA binding"/>
    <property type="evidence" value="ECO:0007669"/>
    <property type="project" value="UniProtKB-KW"/>
</dbReference>
<evidence type="ECO:0000256" key="4">
    <source>
        <dbReference type="ARBA" id="ARBA00023015"/>
    </source>
</evidence>
<keyword evidence="9" id="KW-1185">Reference proteome</keyword>
<dbReference type="SUPFAM" id="SSF48013">
    <property type="entry name" value="NusB-like"/>
    <property type="match status" value="1"/>
</dbReference>
<dbReference type="EMBL" id="BSYO01000018">
    <property type="protein sequence ID" value="GMH17768.1"/>
    <property type="molecule type" value="Genomic_DNA"/>
</dbReference>
<dbReference type="InterPro" id="IPR011605">
    <property type="entry name" value="NusB_fam"/>
</dbReference>
<feature type="compositionally biased region" description="Basic and acidic residues" evidence="6">
    <location>
        <begin position="133"/>
        <end position="144"/>
    </location>
</feature>
<keyword evidence="4" id="KW-0805">Transcription regulation</keyword>
<evidence type="ECO:0000313" key="8">
    <source>
        <dbReference type="EMBL" id="GMH17768.1"/>
    </source>
</evidence>
<keyword evidence="3" id="KW-0694">RNA-binding</keyword>
<keyword evidence="2" id="KW-0889">Transcription antitermination</keyword>
<accession>A0AAD3SUD0</accession>
<feature type="domain" description="NusB/RsmB/TIM44" evidence="7">
    <location>
        <begin position="248"/>
        <end position="335"/>
    </location>
</feature>
<protein>
    <recommendedName>
        <fullName evidence="7">NusB/RsmB/TIM44 domain-containing protein</fullName>
    </recommendedName>
</protein>
<evidence type="ECO:0000256" key="3">
    <source>
        <dbReference type="ARBA" id="ARBA00022884"/>
    </source>
</evidence>
<evidence type="ECO:0000256" key="5">
    <source>
        <dbReference type="ARBA" id="ARBA00023163"/>
    </source>
</evidence>
<dbReference type="GO" id="GO:0009507">
    <property type="term" value="C:chloroplast"/>
    <property type="evidence" value="ECO:0007669"/>
    <property type="project" value="TreeGrafter"/>
</dbReference>
<proteinExistence type="inferred from homology"/>
<sequence>MVIFPIESPFVKLTPYDHEVSRLVLNFRAEVAYAIFSPWLQLEDEIGLHPVSSHSRQAKFQFPCTRKSRSIIHEDSGNYFNNPCYIIKLFKAKPHANSQLVLSATRGALRTPSIAIPLEEEISSNNTGSLPPNDKEEMSPKIDKSGRFCSPRAARELALLTVYAACLEGSDPLRLFDKRLNAPREPGYEFDKASLLQYNHMSFSGPPVTANTLEEADKLLHQSEAESSIESQVLAAPPKLVYSKLVLRFCSKLLVAVLDRWDKHVLVIDRVAPVNWKNEPASRILEFSILHLAMSEISVLGTRHQIVINEAVDLAKRFCDGAAPRIINGCLRTFVNDLEERSGSALGGEQKVVK</sequence>
<name>A0AAD3SUD0_NEPGR</name>
<dbReference type="Gene3D" id="1.10.940.10">
    <property type="entry name" value="NusB-like"/>
    <property type="match status" value="1"/>
</dbReference>
<dbReference type="GO" id="GO:0031564">
    <property type="term" value="P:transcription antitermination"/>
    <property type="evidence" value="ECO:0007669"/>
    <property type="project" value="UniProtKB-KW"/>
</dbReference>
<comment type="caution">
    <text evidence="8">The sequence shown here is derived from an EMBL/GenBank/DDBJ whole genome shotgun (WGS) entry which is preliminary data.</text>
</comment>
<dbReference type="PANTHER" id="PTHR11078:SF3">
    <property type="entry name" value="ANTITERMINATION NUSB DOMAIN-CONTAINING PROTEIN"/>
    <property type="match status" value="1"/>
</dbReference>
<evidence type="ECO:0000259" key="7">
    <source>
        <dbReference type="Pfam" id="PF01029"/>
    </source>
</evidence>
<dbReference type="PANTHER" id="PTHR11078">
    <property type="entry name" value="N UTILIZATION SUBSTANCE PROTEIN B-RELATED"/>
    <property type="match status" value="1"/>
</dbReference>
<dbReference type="AlphaFoldDB" id="A0AAD3SUD0"/>
<reference evidence="8" key="1">
    <citation type="submission" date="2023-05" db="EMBL/GenBank/DDBJ databases">
        <title>Nepenthes gracilis genome sequencing.</title>
        <authorList>
            <person name="Fukushima K."/>
        </authorList>
    </citation>
    <scope>NUCLEOTIDE SEQUENCE</scope>
    <source>
        <strain evidence="8">SING2019-196</strain>
    </source>
</reference>
<gene>
    <name evidence="8" type="ORF">Nepgr_019609</name>
</gene>